<name>A0ABV8P4Y0_9BURK</name>
<organism evidence="7 8">
    <name type="scientific">Candidimonas humi</name>
    <dbReference type="NCBI Taxonomy" id="683355"/>
    <lineage>
        <taxon>Bacteria</taxon>
        <taxon>Pseudomonadati</taxon>
        <taxon>Pseudomonadota</taxon>
        <taxon>Betaproteobacteria</taxon>
        <taxon>Burkholderiales</taxon>
        <taxon>Alcaligenaceae</taxon>
        <taxon>Candidimonas</taxon>
    </lineage>
</organism>
<evidence type="ECO:0000256" key="1">
    <source>
        <dbReference type="ARBA" id="ARBA00022491"/>
    </source>
</evidence>
<proteinExistence type="predicted"/>
<keyword evidence="1" id="KW-0678">Repressor</keyword>
<dbReference type="InterPro" id="IPR050109">
    <property type="entry name" value="HTH-type_TetR-like_transc_reg"/>
</dbReference>
<dbReference type="InterPro" id="IPR023772">
    <property type="entry name" value="DNA-bd_HTH_TetR-type_CS"/>
</dbReference>
<accession>A0ABV8P4Y0</accession>
<dbReference type="PANTHER" id="PTHR30055">
    <property type="entry name" value="HTH-TYPE TRANSCRIPTIONAL REGULATOR RUTR"/>
    <property type="match status" value="1"/>
</dbReference>
<evidence type="ECO:0000256" key="3">
    <source>
        <dbReference type="ARBA" id="ARBA00023125"/>
    </source>
</evidence>
<evidence type="ECO:0000256" key="5">
    <source>
        <dbReference type="PROSITE-ProRule" id="PRU00335"/>
    </source>
</evidence>
<keyword evidence="8" id="KW-1185">Reference proteome</keyword>
<dbReference type="PANTHER" id="PTHR30055:SF183">
    <property type="entry name" value="NUCLEOID OCCLUSION FACTOR SLMA"/>
    <property type="match status" value="1"/>
</dbReference>
<gene>
    <name evidence="7" type="ORF">ACFOY1_19810</name>
</gene>
<dbReference type="PROSITE" id="PS01081">
    <property type="entry name" value="HTH_TETR_1"/>
    <property type="match status" value="1"/>
</dbReference>
<feature type="domain" description="HTH tetR-type" evidence="6">
    <location>
        <begin position="25"/>
        <end position="85"/>
    </location>
</feature>
<comment type="caution">
    <text evidence="7">The sequence shown here is derived from an EMBL/GenBank/DDBJ whole genome shotgun (WGS) entry which is preliminary data.</text>
</comment>
<dbReference type="EMBL" id="JBHSBV010000009">
    <property type="protein sequence ID" value="MFC4203203.1"/>
    <property type="molecule type" value="Genomic_DNA"/>
</dbReference>
<evidence type="ECO:0000313" key="8">
    <source>
        <dbReference type="Proteomes" id="UP001595848"/>
    </source>
</evidence>
<reference evidence="8" key="1">
    <citation type="journal article" date="2019" name="Int. J. Syst. Evol. Microbiol.">
        <title>The Global Catalogue of Microorganisms (GCM) 10K type strain sequencing project: providing services to taxonomists for standard genome sequencing and annotation.</title>
        <authorList>
            <consortium name="The Broad Institute Genomics Platform"/>
            <consortium name="The Broad Institute Genome Sequencing Center for Infectious Disease"/>
            <person name="Wu L."/>
            <person name="Ma J."/>
        </authorList>
    </citation>
    <scope>NUCLEOTIDE SEQUENCE [LARGE SCALE GENOMIC DNA]</scope>
    <source>
        <strain evidence="8">LMG 24813</strain>
    </source>
</reference>
<dbReference type="PROSITE" id="PS50977">
    <property type="entry name" value="HTH_TETR_2"/>
    <property type="match status" value="1"/>
</dbReference>
<dbReference type="InterPro" id="IPR001647">
    <property type="entry name" value="HTH_TetR"/>
</dbReference>
<evidence type="ECO:0000313" key="7">
    <source>
        <dbReference type="EMBL" id="MFC4203203.1"/>
    </source>
</evidence>
<evidence type="ECO:0000259" key="6">
    <source>
        <dbReference type="PROSITE" id="PS50977"/>
    </source>
</evidence>
<keyword evidence="4" id="KW-0804">Transcription</keyword>
<feature type="DNA-binding region" description="H-T-H motif" evidence="5">
    <location>
        <begin position="48"/>
        <end position="67"/>
    </location>
</feature>
<evidence type="ECO:0000256" key="2">
    <source>
        <dbReference type="ARBA" id="ARBA00023015"/>
    </source>
</evidence>
<sequence>MATREKTGGLIRIRRSRTRRILPAEVRVGDLMSAAAELFIAKGIEATTVNDIVERAGVGKGTFYHYFETKEDVIVALRERFSRDFTDQVAQAVASCPADDHRARFAAWLRGTVQAYIANYKLHDVVFHEFRPGNRNVKDKEIVLAQLGELLAAGAAAGAWKLSDTRAAAIVIFDGMHGMVDDAIAGEPRDAEQICRRLSELFGRMLLI</sequence>
<dbReference type="Proteomes" id="UP001595848">
    <property type="component" value="Unassembled WGS sequence"/>
</dbReference>
<protein>
    <submittedName>
        <fullName evidence="7">TetR/AcrR family transcriptional regulator</fullName>
    </submittedName>
</protein>
<keyword evidence="3 5" id="KW-0238">DNA-binding</keyword>
<dbReference type="RefSeq" id="WP_217963030.1">
    <property type="nucleotide sequence ID" value="NZ_JAHTBN010000001.1"/>
</dbReference>
<dbReference type="Pfam" id="PF00440">
    <property type="entry name" value="TetR_N"/>
    <property type="match status" value="1"/>
</dbReference>
<evidence type="ECO:0000256" key="4">
    <source>
        <dbReference type="ARBA" id="ARBA00023163"/>
    </source>
</evidence>
<keyword evidence="2" id="KW-0805">Transcription regulation</keyword>